<keyword evidence="1" id="KW-0812">Transmembrane</keyword>
<keyword evidence="1" id="KW-1133">Transmembrane helix</keyword>
<sequence>GEDKDSNPNSMIITFNITIPETDGFYYLFILAGNNSASGAPAFSHIIIGFSVGGVAPPEPEFEIFDHFGLLLGMSALILLSVGTILVLINENKFVKIHGIFSGASWILTLINAISLITQFDLDNIEIWFSFEPFWVHVTHIILGAVGLFTGLLSMLFGIAAERKYARFTGYITLVCWWTGFFLGLILVPLF</sequence>
<evidence type="ECO:0000313" key="2">
    <source>
        <dbReference type="EMBL" id="GAG04067.1"/>
    </source>
</evidence>
<feature type="non-terminal residue" evidence="2">
    <location>
        <position position="1"/>
    </location>
</feature>
<feature type="transmembrane region" description="Helical" evidence="1">
    <location>
        <begin position="68"/>
        <end position="88"/>
    </location>
</feature>
<reference evidence="2" key="1">
    <citation type="journal article" date="2014" name="Front. Microbiol.">
        <title>High frequency of phylogenetically diverse reductive dehalogenase-homologous genes in deep subseafloor sedimentary metagenomes.</title>
        <authorList>
            <person name="Kawai M."/>
            <person name="Futagami T."/>
            <person name="Toyoda A."/>
            <person name="Takaki Y."/>
            <person name="Nishi S."/>
            <person name="Hori S."/>
            <person name="Arai W."/>
            <person name="Tsubouchi T."/>
            <person name="Morono Y."/>
            <person name="Uchiyama I."/>
            <person name="Ito T."/>
            <person name="Fujiyama A."/>
            <person name="Inagaki F."/>
            <person name="Takami H."/>
        </authorList>
    </citation>
    <scope>NUCLEOTIDE SEQUENCE</scope>
    <source>
        <strain evidence="2">Expedition CK06-06</strain>
    </source>
</reference>
<evidence type="ECO:0008006" key="3">
    <source>
        <dbReference type="Google" id="ProtNLM"/>
    </source>
</evidence>
<proteinExistence type="predicted"/>
<feature type="transmembrane region" description="Helical" evidence="1">
    <location>
        <begin position="168"/>
        <end position="190"/>
    </location>
</feature>
<organism evidence="2">
    <name type="scientific">marine sediment metagenome</name>
    <dbReference type="NCBI Taxonomy" id="412755"/>
    <lineage>
        <taxon>unclassified sequences</taxon>
        <taxon>metagenomes</taxon>
        <taxon>ecological metagenomes</taxon>
    </lineage>
</organism>
<feature type="transmembrane region" description="Helical" evidence="1">
    <location>
        <begin position="140"/>
        <end position="161"/>
    </location>
</feature>
<accession>X0UY26</accession>
<keyword evidence="1" id="KW-0472">Membrane</keyword>
<dbReference type="AlphaFoldDB" id="X0UY26"/>
<feature type="transmembrane region" description="Helical" evidence="1">
    <location>
        <begin position="100"/>
        <end position="120"/>
    </location>
</feature>
<comment type="caution">
    <text evidence="2">The sequence shown here is derived from an EMBL/GenBank/DDBJ whole genome shotgun (WGS) entry which is preliminary data.</text>
</comment>
<dbReference type="EMBL" id="BARS01024112">
    <property type="protein sequence ID" value="GAG04067.1"/>
    <property type="molecule type" value="Genomic_DNA"/>
</dbReference>
<gene>
    <name evidence="2" type="ORF">S01H1_38307</name>
</gene>
<evidence type="ECO:0000256" key="1">
    <source>
        <dbReference type="SAM" id="Phobius"/>
    </source>
</evidence>
<protein>
    <recommendedName>
        <fullName evidence="3">Cytochrome oxidase subunit I profile domain-containing protein</fullName>
    </recommendedName>
</protein>
<name>X0UY26_9ZZZZ</name>